<dbReference type="PANTHER" id="PTHR11482">
    <property type="entry name" value="ARGININE/DIAMINOPIMELATE/ORNITHINE DECARBOXYLASE"/>
    <property type="match status" value="1"/>
</dbReference>
<comment type="caution">
    <text evidence="7">The sequence shown here is derived from an EMBL/GenBank/DDBJ whole genome shotgun (WGS) entry which is preliminary data.</text>
</comment>
<dbReference type="FunFam" id="3.20.20.10:FF:000005">
    <property type="entry name" value="Ornithine decarboxylase"/>
    <property type="match status" value="1"/>
</dbReference>
<keyword evidence="4" id="KW-0456">Lyase</keyword>
<evidence type="ECO:0000256" key="2">
    <source>
        <dbReference type="ARBA" id="ARBA00008872"/>
    </source>
</evidence>
<dbReference type="GO" id="GO:0033387">
    <property type="term" value="P:putrescine biosynthetic process from arginine, via ornithine"/>
    <property type="evidence" value="ECO:0007669"/>
    <property type="project" value="TreeGrafter"/>
</dbReference>
<feature type="domain" description="Orn/DAP/Arg decarboxylase 2 N-terminal" evidence="6">
    <location>
        <begin position="3"/>
        <end position="217"/>
    </location>
</feature>
<gene>
    <name evidence="7" type="ORF">GSLYS_00013142001</name>
</gene>
<dbReference type="GO" id="GO:0005737">
    <property type="term" value="C:cytoplasm"/>
    <property type="evidence" value="ECO:0007669"/>
    <property type="project" value="TreeGrafter"/>
</dbReference>
<evidence type="ECO:0000256" key="3">
    <source>
        <dbReference type="ARBA" id="ARBA00022898"/>
    </source>
</evidence>
<dbReference type="PRINTS" id="PR01182">
    <property type="entry name" value="ORNDCRBXLASE"/>
</dbReference>
<dbReference type="PRINTS" id="PR01179">
    <property type="entry name" value="ODADCRBXLASE"/>
</dbReference>
<organism evidence="7 8">
    <name type="scientific">Lymnaea stagnalis</name>
    <name type="common">Great pond snail</name>
    <name type="synonym">Helix stagnalis</name>
    <dbReference type="NCBI Taxonomy" id="6523"/>
    <lineage>
        <taxon>Eukaryota</taxon>
        <taxon>Metazoa</taxon>
        <taxon>Spiralia</taxon>
        <taxon>Lophotrochozoa</taxon>
        <taxon>Mollusca</taxon>
        <taxon>Gastropoda</taxon>
        <taxon>Heterobranchia</taxon>
        <taxon>Euthyneura</taxon>
        <taxon>Panpulmonata</taxon>
        <taxon>Hygrophila</taxon>
        <taxon>Lymnaeoidea</taxon>
        <taxon>Lymnaeidae</taxon>
        <taxon>Lymnaea</taxon>
    </lineage>
</organism>
<evidence type="ECO:0000313" key="7">
    <source>
        <dbReference type="EMBL" id="CAL1539323.1"/>
    </source>
</evidence>
<dbReference type="InterPro" id="IPR022644">
    <property type="entry name" value="De-COase2_N"/>
</dbReference>
<evidence type="ECO:0000313" key="8">
    <source>
        <dbReference type="Proteomes" id="UP001497497"/>
    </source>
</evidence>
<proteinExistence type="inferred from homology"/>
<dbReference type="InterPro" id="IPR000183">
    <property type="entry name" value="Orn/DAP/Arg_de-COase"/>
</dbReference>
<keyword evidence="3" id="KW-0663">Pyridoxal phosphate</keyword>
<comment type="similarity">
    <text evidence="2">Belongs to the Orn/Lys/Arg decarboxylase class-II family.</text>
</comment>
<dbReference type="AlphaFoldDB" id="A0AAV2HYV1"/>
<dbReference type="Pfam" id="PF02784">
    <property type="entry name" value="Orn_Arg_deC_N"/>
    <property type="match status" value="1"/>
</dbReference>
<accession>A0AAV2HYV1</accession>
<dbReference type="Gene3D" id="2.40.37.10">
    <property type="entry name" value="Lyase, Ornithine Decarboxylase, Chain A, domain 1"/>
    <property type="match status" value="1"/>
</dbReference>
<comment type="cofactor">
    <cofactor evidence="1">
        <name>pyridoxal 5'-phosphate</name>
        <dbReference type="ChEBI" id="CHEBI:597326"/>
    </cofactor>
</comment>
<evidence type="ECO:0000259" key="6">
    <source>
        <dbReference type="Pfam" id="PF02784"/>
    </source>
</evidence>
<dbReference type="Proteomes" id="UP001497497">
    <property type="component" value="Unassembled WGS sequence"/>
</dbReference>
<evidence type="ECO:0000256" key="4">
    <source>
        <dbReference type="ARBA" id="ARBA00023239"/>
    </source>
</evidence>
<dbReference type="PANTHER" id="PTHR11482:SF6">
    <property type="entry name" value="ORNITHINE DECARBOXYLASE 1-RELATED"/>
    <property type="match status" value="1"/>
</dbReference>
<dbReference type="GO" id="GO:0004586">
    <property type="term" value="F:ornithine decarboxylase activity"/>
    <property type="evidence" value="ECO:0007669"/>
    <property type="project" value="TreeGrafter"/>
</dbReference>
<keyword evidence="8" id="KW-1185">Reference proteome</keyword>
<comment type="function">
    <text evidence="5">Catalyzes the first and rate-limiting step of polyamine biosynthesis that converts ornithine into putrescine, which is the precursor for the polyamines, spermidine and spermine. Polyamines are essential for cell proliferation and are implicated in cellular processes, ranging from DNA replication to apoptosis.</text>
</comment>
<protein>
    <recommendedName>
        <fullName evidence="6">Orn/DAP/Arg decarboxylase 2 N-terminal domain-containing protein</fullName>
    </recommendedName>
</protein>
<dbReference type="InterPro" id="IPR002433">
    <property type="entry name" value="Orn_de-COase"/>
</dbReference>
<dbReference type="InterPro" id="IPR029066">
    <property type="entry name" value="PLP-binding_barrel"/>
</dbReference>
<sequence>FTAIKCNNDPEVARFLADAGIGFDCASKREIAQVLDLGVEPSRIVFAHPCKQSSHVQYAAQNNVDLMTFDDLHELVKIKKYYPRARLLLRIKSSREHKAKHSFNTKFGCDPEAALQLFKHAQNIGLSVVGISFHVGSLPEVVSSFAASIAEASRVFKVGEDMGLSMSVLDIGGGFPGVDSDNMTFEKVADVVNCALDEHFPVSRNVRIIAEPGRYMVTSGFTLTVSIIAKKTVERRVTDTGTFDIGIPYGVTHAGTCDIGCPYGVRHVSGHSLKDEITVAEDVDCENRSERLMYYVNDGIFGSFNNVFTDHAVI</sequence>
<evidence type="ECO:0000256" key="1">
    <source>
        <dbReference type="ARBA" id="ARBA00001933"/>
    </source>
</evidence>
<feature type="non-terminal residue" evidence="7">
    <location>
        <position position="1"/>
    </location>
</feature>
<dbReference type="EMBL" id="CAXITT010000337">
    <property type="protein sequence ID" value="CAL1539323.1"/>
    <property type="molecule type" value="Genomic_DNA"/>
</dbReference>
<evidence type="ECO:0000256" key="5">
    <source>
        <dbReference type="ARBA" id="ARBA00037173"/>
    </source>
</evidence>
<name>A0AAV2HYV1_LYMST</name>
<dbReference type="InterPro" id="IPR009006">
    <property type="entry name" value="Ala_racemase/Decarboxylase_C"/>
</dbReference>
<reference evidence="7 8" key="1">
    <citation type="submission" date="2024-04" db="EMBL/GenBank/DDBJ databases">
        <authorList>
            <consortium name="Genoscope - CEA"/>
            <person name="William W."/>
        </authorList>
    </citation>
    <scope>NUCLEOTIDE SEQUENCE [LARGE SCALE GENOMIC DNA]</scope>
</reference>
<feature type="non-terminal residue" evidence="7">
    <location>
        <position position="314"/>
    </location>
</feature>
<dbReference type="Gene3D" id="3.20.20.10">
    <property type="entry name" value="Alanine racemase"/>
    <property type="match status" value="1"/>
</dbReference>
<dbReference type="SUPFAM" id="SSF51419">
    <property type="entry name" value="PLP-binding barrel"/>
    <property type="match status" value="1"/>
</dbReference>